<evidence type="ECO:0000313" key="3">
    <source>
        <dbReference type="Proteomes" id="UP000263377"/>
    </source>
</evidence>
<feature type="domain" description="Asparagine synthetase" evidence="1">
    <location>
        <begin position="213"/>
        <end position="570"/>
    </location>
</feature>
<dbReference type="InterPro" id="IPR014729">
    <property type="entry name" value="Rossmann-like_a/b/a_fold"/>
</dbReference>
<dbReference type="InterPro" id="IPR001962">
    <property type="entry name" value="Asn_synthase"/>
</dbReference>
<dbReference type="AlphaFoldDB" id="A0A372ZLB5"/>
<accession>A0A372ZLB5</accession>
<protein>
    <submittedName>
        <fullName evidence="2">Asparagine synthase</fullName>
    </submittedName>
</protein>
<dbReference type="Proteomes" id="UP000263377">
    <property type="component" value="Unassembled WGS sequence"/>
</dbReference>
<dbReference type="EMBL" id="QVIG01000001">
    <property type="protein sequence ID" value="RGD56668.1"/>
    <property type="molecule type" value="Genomic_DNA"/>
</dbReference>
<dbReference type="RefSeq" id="WP_117485220.1">
    <property type="nucleotide sequence ID" value="NZ_QVIG01000001.1"/>
</dbReference>
<dbReference type="Pfam" id="PF00733">
    <property type="entry name" value="Asn_synthase"/>
    <property type="match status" value="1"/>
</dbReference>
<name>A0A372ZLB5_9ACTN</name>
<sequence>MNGHRRTWFVVLPDTDAAAAVAAVWGTAERRALHHPSGRPWILGHWPADEAVTAQAGPVALAVFGTSDTDTHQLRRRAEHLRDPRDALALTHTDGPAGSHHLIATVRGTVTARGSLSGLHRLHLAEVHGVPVLSDRADVLAAAAGLTPSTERLALRLAHPLPHPADTLPLWPGITPVPPHHTALLAPGHPARTLAHWQPPAPERPRPEAATALRHALHRAVAARTRDGGLVAADLSGGLDSTPLCFLAATGPAELLTVTIGSLDPHHEDAPWADRAARHLPGTRLVLPAEDLPAMFADTDTPGPQGDEPFAWTRTRARDEAVARLLAARGARLRISGEGGDEVLQALPAYLRTLAPRHPATAARHLRGHRARLRWRLPDALGALADPRPYPAWLAHAADRLTHPAPPTTQLLGWGTEPRLPPWATPHAAALVRDQLKALRGARPLAPQHAQHQVLRMVRHSASAMRQLVDATARAGAPYSTPFLDDQVLDACLAADPATRGTPFAYKPLLTTALAPDVPADLLRRTGKGDFTPDAHQGLARHRARLAALTEDSALARAGLIDPDALRQACLGLYPTGTPYAALDATLACEHWLRAHGSRHRTAAPTTGGT</sequence>
<dbReference type="Gene3D" id="3.40.50.620">
    <property type="entry name" value="HUPs"/>
    <property type="match status" value="1"/>
</dbReference>
<reference evidence="2 3" key="1">
    <citation type="submission" date="2018-08" db="EMBL/GenBank/DDBJ databases">
        <title>Diversity &amp; Physiological Properties of Lignin-Decomposing Actinobacteria from Soil.</title>
        <authorList>
            <person name="Roh S.G."/>
            <person name="Kim S.B."/>
        </authorList>
    </citation>
    <scope>NUCLEOTIDE SEQUENCE [LARGE SCALE GENOMIC DNA]</scope>
    <source>
        <strain evidence="2 3">MMS17-GH009</strain>
    </source>
</reference>
<gene>
    <name evidence="2" type="ORF">DR950_01665</name>
</gene>
<dbReference type="GO" id="GO:0004066">
    <property type="term" value="F:asparagine synthase (glutamine-hydrolyzing) activity"/>
    <property type="evidence" value="ECO:0007669"/>
    <property type="project" value="InterPro"/>
</dbReference>
<dbReference type="SUPFAM" id="SSF52402">
    <property type="entry name" value="Adenine nucleotide alpha hydrolases-like"/>
    <property type="match status" value="1"/>
</dbReference>
<evidence type="ECO:0000313" key="2">
    <source>
        <dbReference type="EMBL" id="RGD56668.1"/>
    </source>
</evidence>
<dbReference type="GO" id="GO:0006529">
    <property type="term" value="P:asparagine biosynthetic process"/>
    <property type="evidence" value="ECO:0007669"/>
    <property type="project" value="InterPro"/>
</dbReference>
<keyword evidence="3" id="KW-1185">Reference proteome</keyword>
<proteinExistence type="predicted"/>
<evidence type="ECO:0000259" key="1">
    <source>
        <dbReference type="Pfam" id="PF00733"/>
    </source>
</evidence>
<comment type="caution">
    <text evidence="2">The sequence shown here is derived from an EMBL/GenBank/DDBJ whole genome shotgun (WGS) entry which is preliminary data.</text>
</comment>
<organism evidence="2 3">
    <name type="scientific">Kitasatospora xanthocidica</name>
    <dbReference type="NCBI Taxonomy" id="83382"/>
    <lineage>
        <taxon>Bacteria</taxon>
        <taxon>Bacillati</taxon>
        <taxon>Actinomycetota</taxon>
        <taxon>Actinomycetes</taxon>
        <taxon>Kitasatosporales</taxon>
        <taxon>Streptomycetaceae</taxon>
        <taxon>Kitasatospora</taxon>
    </lineage>
</organism>